<accession>A0A384ZXY4</accession>
<organism evidence="1 2">
    <name type="scientific">Dickeya phage vB_DsoM_AD1</name>
    <dbReference type="NCBI Taxonomy" id="2283029"/>
    <lineage>
        <taxon>Viruses</taxon>
        <taxon>Duplodnaviria</taxon>
        <taxon>Heunggongvirae</taxon>
        <taxon>Uroviricota</taxon>
        <taxon>Caudoviricetes</taxon>
        <taxon>Alexandravirus</taxon>
        <taxon>Alexandravirus AD1</taxon>
    </lineage>
</organism>
<evidence type="ECO:0000313" key="1">
    <source>
        <dbReference type="EMBL" id="AXG67120.1"/>
    </source>
</evidence>
<sequence length="199" mass="20955">MKMLPATANAMMRNALINLVGNASPTAFTTTTVSVLFYTGTMPTKAEVQSLLAEGTQLAGGNAAYTRAGPLFTARVADYVGGVTGNKPTVTQMANNVIVPLSSAMNMRLNATYNDYRASYFLKDAFPTWCIVIGAYSNTVNLQTGSNDAGAAFLTVCSVGDENSNADLKLLGGKVYANNTTPTDQSKAVIINDLVLKFA</sequence>
<keyword evidence="2" id="KW-1185">Reference proteome</keyword>
<dbReference type="Proteomes" id="UP000262440">
    <property type="component" value="Segment"/>
</dbReference>
<gene>
    <name evidence="1" type="ORF">AD1_076</name>
</gene>
<dbReference type="EMBL" id="MH460463">
    <property type="protein sequence ID" value="AXG67120.1"/>
    <property type="molecule type" value="Genomic_DNA"/>
</dbReference>
<name>A0A384ZXY4_9CAUD</name>
<proteinExistence type="predicted"/>
<evidence type="ECO:0000313" key="2">
    <source>
        <dbReference type="Proteomes" id="UP000262440"/>
    </source>
</evidence>
<protein>
    <submittedName>
        <fullName evidence="1">Uncharacterized protein</fullName>
    </submittedName>
</protein>
<reference evidence="1 2" key="1">
    <citation type="journal article" date="2018" name="Front. Microbiol.">
        <title>Jumbo Bacteriophages Are Represented Within an Increasing Diversity of Environmental Viruses Infecting the Emerging Phytopathogen, Dickeya solani.</title>
        <authorList>
            <person name="Day A.W."/>
            <person name="Ahn J."/>
            <person name="Salmond G.P.C."/>
        </authorList>
    </citation>
    <scope>NUCLEOTIDE SEQUENCE [LARGE SCALE GENOMIC DNA]</scope>
</reference>